<dbReference type="PRINTS" id="PR00606">
    <property type="entry name" value="CYTCHROMECID"/>
</dbReference>
<sequence>MKLTALLAAVGTAALLAAPLAQANEGEKLFRSNPCVACHMPSSPAVGPSLDQIAERYKGADEDTLNTVASHVVAGSSGVWGAIPMPPNAVDQDQARTILDWIIER</sequence>
<evidence type="ECO:0000256" key="5">
    <source>
        <dbReference type="ARBA" id="ARBA00022982"/>
    </source>
</evidence>
<feature type="domain" description="Cytochrome c" evidence="10">
    <location>
        <begin position="21"/>
        <end position="105"/>
    </location>
</feature>
<dbReference type="InterPro" id="IPR009056">
    <property type="entry name" value="Cyt_c-like_dom"/>
</dbReference>
<dbReference type="Gene3D" id="1.10.760.10">
    <property type="entry name" value="Cytochrome c-like domain"/>
    <property type="match status" value="1"/>
</dbReference>
<evidence type="ECO:0000256" key="7">
    <source>
        <dbReference type="ARBA" id="ARBA00031244"/>
    </source>
</evidence>
<evidence type="ECO:0000256" key="8">
    <source>
        <dbReference type="PIRSR" id="PIRSR602324-1"/>
    </source>
</evidence>
<name>A0A1I4SH57_9GAMM</name>
<protein>
    <recommendedName>
        <fullName evidence="1">Cytochrome c-551</fullName>
    </recommendedName>
    <alternativeName>
        <fullName evidence="7">Cytochrome c551</fullName>
    </alternativeName>
</protein>
<evidence type="ECO:0000256" key="3">
    <source>
        <dbReference type="ARBA" id="ARBA00022617"/>
    </source>
</evidence>
<dbReference type="GO" id="GO:0005506">
    <property type="term" value="F:iron ion binding"/>
    <property type="evidence" value="ECO:0007669"/>
    <property type="project" value="InterPro"/>
</dbReference>
<organism evidence="11 12">
    <name type="scientific">Halopseudomonas yangmingensis</name>
    <dbReference type="NCBI Taxonomy" id="1720063"/>
    <lineage>
        <taxon>Bacteria</taxon>
        <taxon>Pseudomonadati</taxon>
        <taxon>Pseudomonadota</taxon>
        <taxon>Gammaproteobacteria</taxon>
        <taxon>Pseudomonadales</taxon>
        <taxon>Pseudomonadaceae</taxon>
        <taxon>Halopseudomonas</taxon>
    </lineage>
</organism>
<keyword evidence="3 8" id="KW-0349">Heme</keyword>
<dbReference type="InterPro" id="IPR036909">
    <property type="entry name" value="Cyt_c-like_dom_sf"/>
</dbReference>
<keyword evidence="4 8" id="KW-0479">Metal-binding</keyword>
<dbReference type="GO" id="GO:0009055">
    <property type="term" value="F:electron transfer activity"/>
    <property type="evidence" value="ECO:0007669"/>
    <property type="project" value="InterPro"/>
</dbReference>
<dbReference type="AlphaFoldDB" id="A0A1I4SH57"/>
<keyword evidence="9" id="KW-0732">Signal</keyword>
<dbReference type="RefSeq" id="WP_093476357.1">
    <property type="nucleotide sequence ID" value="NZ_FOUI01000010.1"/>
</dbReference>
<dbReference type="PROSITE" id="PS51007">
    <property type="entry name" value="CYTC"/>
    <property type="match status" value="1"/>
</dbReference>
<keyword evidence="5" id="KW-0249">Electron transport</keyword>
<comment type="PTM">
    <text evidence="8">Binds 1 heme c group covalently per subunit.</text>
</comment>
<evidence type="ECO:0000256" key="1">
    <source>
        <dbReference type="ARBA" id="ARBA00021020"/>
    </source>
</evidence>
<accession>A0A1I4SH57</accession>
<keyword evidence="6 8" id="KW-0408">Iron</keyword>
<dbReference type="STRING" id="1720063.SAMN05216217_11035"/>
<proteinExistence type="predicted"/>
<feature type="binding site" description="covalent" evidence="8">
    <location>
        <position position="85"/>
    </location>
    <ligand>
        <name>heme c</name>
        <dbReference type="ChEBI" id="CHEBI:61717"/>
    </ligand>
</feature>
<feature type="binding site" description="covalent" evidence="8">
    <location>
        <position position="35"/>
    </location>
    <ligand>
        <name>heme c</name>
        <dbReference type="ChEBI" id="CHEBI:61717"/>
    </ligand>
</feature>
<evidence type="ECO:0000259" key="10">
    <source>
        <dbReference type="PROSITE" id="PS51007"/>
    </source>
</evidence>
<dbReference type="EMBL" id="FOUI01000010">
    <property type="protein sequence ID" value="SFM63816.1"/>
    <property type="molecule type" value="Genomic_DNA"/>
</dbReference>
<dbReference type="SUPFAM" id="SSF46626">
    <property type="entry name" value="Cytochrome c"/>
    <property type="match status" value="1"/>
</dbReference>
<evidence type="ECO:0000313" key="11">
    <source>
        <dbReference type="EMBL" id="SFM63816.1"/>
    </source>
</evidence>
<evidence type="ECO:0000256" key="2">
    <source>
        <dbReference type="ARBA" id="ARBA00022448"/>
    </source>
</evidence>
<gene>
    <name evidence="11" type="ORF">SAMN05216217_11035</name>
</gene>
<evidence type="ECO:0000256" key="6">
    <source>
        <dbReference type="ARBA" id="ARBA00023004"/>
    </source>
</evidence>
<feature type="chain" id="PRO_5017307313" description="Cytochrome c-551" evidence="9">
    <location>
        <begin position="24"/>
        <end position="105"/>
    </location>
</feature>
<dbReference type="Proteomes" id="UP000243629">
    <property type="component" value="Unassembled WGS sequence"/>
</dbReference>
<dbReference type="Pfam" id="PF00034">
    <property type="entry name" value="Cytochrom_C"/>
    <property type="match status" value="1"/>
</dbReference>
<dbReference type="GO" id="GO:0020037">
    <property type="term" value="F:heme binding"/>
    <property type="evidence" value="ECO:0007669"/>
    <property type="project" value="InterPro"/>
</dbReference>
<feature type="binding site" description="covalent" evidence="8">
    <location>
        <position position="39"/>
    </location>
    <ligand>
        <name>heme c</name>
        <dbReference type="ChEBI" id="CHEBI:61717"/>
    </ligand>
</feature>
<feature type="signal peptide" evidence="9">
    <location>
        <begin position="1"/>
        <end position="23"/>
    </location>
</feature>
<evidence type="ECO:0000256" key="9">
    <source>
        <dbReference type="SAM" id="SignalP"/>
    </source>
</evidence>
<dbReference type="OrthoDB" id="9814063at2"/>
<keyword evidence="2" id="KW-0813">Transport</keyword>
<reference evidence="12" key="1">
    <citation type="submission" date="2016-10" db="EMBL/GenBank/DDBJ databases">
        <authorList>
            <person name="Varghese N."/>
            <person name="Submissions S."/>
        </authorList>
    </citation>
    <scope>NUCLEOTIDE SEQUENCE [LARGE SCALE GENOMIC DNA]</scope>
    <source>
        <strain evidence="12">DSM 24213</strain>
    </source>
</reference>
<dbReference type="InterPro" id="IPR002324">
    <property type="entry name" value="Cyt_c_ID"/>
</dbReference>
<keyword evidence="12" id="KW-1185">Reference proteome</keyword>
<evidence type="ECO:0000313" key="12">
    <source>
        <dbReference type="Proteomes" id="UP000243629"/>
    </source>
</evidence>
<evidence type="ECO:0000256" key="4">
    <source>
        <dbReference type="ARBA" id="ARBA00022723"/>
    </source>
</evidence>